<organism evidence="1 2">
    <name type="scientific">Solanum commersonii</name>
    <name type="common">Commerson's wild potato</name>
    <name type="synonym">Commerson's nightshade</name>
    <dbReference type="NCBI Taxonomy" id="4109"/>
    <lineage>
        <taxon>Eukaryota</taxon>
        <taxon>Viridiplantae</taxon>
        <taxon>Streptophyta</taxon>
        <taxon>Embryophyta</taxon>
        <taxon>Tracheophyta</taxon>
        <taxon>Spermatophyta</taxon>
        <taxon>Magnoliopsida</taxon>
        <taxon>eudicotyledons</taxon>
        <taxon>Gunneridae</taxon>
        <taxon>Pentapetalae</taxon>
        <taxon>asterids</taxon>
        <taxon>lamiids</taxon>
        <taxon>Solanales</taxon>
        <taxon>Solanaceae</taxon>
        <taxon>Solanoideae</taxon>
        <taxon>Solaneae</taxon>
        <taxon>Solanum</taxon>
    </lineage>
</organism>
<reference evidence="1 2" key="1">
    <citation type="submission" date="2020-09" db="EMBL/GenBank/DDBJ databases">
        <title>De no assembly of potato wild relative species, Solanum commersonii.</title>
        <authorList>
            <person name="Cho K."/>
        </authorList>
    </citation>
    <scope>NUCLEOTIDE SEQUENCE [LARGE SCALE GENOMIC DNA]</scope>
    <source>
        <strain evidence="1">LZ3.2</strain>
        <tissue evidence="1">Leaf</tissue>
    </source>
</reference>
<sequence length="61" mass="6158">MVFGNSIEPSSFGDGLLASPALLGMVFGNSGETSKYGGVLLESPGLVFGKSLELSMYGAGL</sequence>
<name>A0A9J5YQN1_SOLCO</name>
<proteinExistence type="predicted"/>
<keyword evidence="2" id="KW-1185">Reference proteome</keyword>
<dbReference type="EMBL" id="JACXVP010000006">
    <property type="protein sequence ID" value="KAG5602801.1"/>
    <property type="molecule type" value="Genomic_DNA"/>
</dbReference>
<gene>
    <name evidence="1" type="ORF">H5410_034171</name>
</gene>
<evidence type="ECO:0000313" key="1">
    <source>
        <dbReference type="EMBL" id="KAG5602801.1"/>
    </source>
</evidence>
<accession>A0A9J5YQN1</accession>
<comment type="caution">
    <text evidence="1">The sequence shown here is derived from an EMBL/GenBank/DDBJ whole genome shotgun (WGS) entry which is preliminary data.</text>
</comment>
<evidence type="ECO:0000313" key="2">
    <source>
        <dbReference type="Proteomes" id="UP000824120"/>
    </source>
</evidence>
<dbReference type="AlphaFoldDB" id="A0A9J5YQN1"/>
<protein>
    <submittedName>
        <fullName evidence="1">Uncharacterized protein</fullName>
    </submittedName>
</protein>
<dbReference type="Proteomes" id="UP000824120">
    <property type="component" value="Chromosome 6"/>
</dbReference>